<gene>
    <name evidence="1" type="ORF">SAMN05216252_12315</name>
</gene>
<dbReference type="Gene3D" id="2.40.440.10">
    <property type="entry name" value="L,D-transpeptidase catalytic domain-like"/>
    <property type="match status" value="1"/>
</dbReference>
<organism evidence="1 2">
    <name type="scientific">Actinacidiphila glaucinigra</name>
    <dbReference type="NCBI Taxonomy" id="235986"/>
    <lineage>
        <taxon>Bacteria</taxon>
        <taxon>Bacillati</taxon>
        <taxon>Actinomycetota</taxon>
        <taxon>Actinomycetes</taxon>
        <taxon>Kitasatosporales</taxon>
        <taxon>Streptomycetaceae</taxon>
        <taxon>Actinacidiphila</taxon>
    </lineage>
</organism>
<dbReference type="Proteomes" id="UP000198280">
    <property type="component" value="Unassembled WGS sequence"/>
</dbReference>
<dbReference type="AlphaFoldDB" id="A0A239M795"/>
<accession>A0A239M795</accession>
<name>A0A239M795_9ACTN</name>
<evidence type="ECO:0000313" key="1">
    <source>
        <dbReference type="EMBL" id="SNT38596.1"/>
    </source>
</evidence>
<proteinExistence type="predicted"/>
<dbReference type="EMBL" id="FZOF01000023">
    <property type="protein sequence ID" value="SNT38596.1"/>
    <property type="molecule type" value="Genomic_DNA"/>
</dbReference>
<protein>
    <submittedName>
        <fullName evidence="1">Uncharacterized protein</fullName>
    </submittedName>
</protein>
<dbReference type="InterPro" id="IPR038063">
    <property type="entry name" value="Transpep_catalytic_dom"/>
</dbReference>
<keyword evidence="2" id="KW-1185">Reference proteome</keyword>
<sequence>MVLAKEGTVRMNSETVGLGDAYDETVHDSIRLTWSGMYAHAAPWNAAFFGTVAPNDGFGDWNVGWDQWRQKSALR</sequence>
<reference evidence="1 2" key="1">
    <citation type="submission" date="2017-06" db="EMBL/GenBank/DDBJ databases">
        <authorList>
            <person name="Kim H.J."/>
            <person name="Triplett B.A."/>
        </authorList>
    </citation>
    <scope>NUCLEOTIDE SEQUENCE [LARGE SCALE GENOMIC DNA]</scope>
    <source>
        <strain evidence="1 2">CGMCC 4.1858</strain>
    </source>
</reference>
<evidence type="ECO:0000313" key="2">
    <source>
        <dbReference type="Proteomes" id="UP000198280"/>
    </source>
</evidence>